<dbReference type="InterPro" id="IPR021569">
    <property type="entry name" value="TUG-UBL1"/>
</dbReference>
<gene>
    <name evidence="3" type="ORF">B0I71DRAFT_128913</name>
</gene>
<dbReference type="GO" id="GO:0005737">
    <property type="term" value="C:cytoplasm"/>
    <property type="evidence" value="ECO:0007669"/>
    <property type="project" value="TreeGrafter"/>
</dbReference>
<feature type="compositionally biased region" description="Low complexity" evidence="1">
    <location>
        <begin position="126"/>
        <end position="153"/>
    </location>
</feature>
<dbReference type="GO" id="GO:0005634">
    <property type="term" value="C:nucleus"/>
    <property type="evidence" value="ECO:0007669"/>
    <property type="project" value="TreeGrafter"/>
</dbReference>
<dbReference type="PROSITE" id="PS50033">
    <property type="entry name" value="UBX"/>
    <property type="match status" value="1"/>
</dbReference>
<feature type="compositionally biased region" description="Polar residues" evidence="1">
    <location>
        <begin position="107"/>
        <end position="117"/>
    </location>
</feature>
<dbReference type="VEuPathDB" id="FungiDB:YALI0_E28556g"/>
<dbReference type="GO" id="GO:0012506">
    <property type="term" value="C:vesicle membrane"/>
    <property type="evidence" value="ECO:0007669"/>
    <property type="project" value="TreeGrafter"/>
</dbReference>
<dbReference type="SUPFAM" id="SSF54236">
    <property type="entry name" value="Ubiquitin-like"/>
    <property type="match status" value="1"/>
</dbReference>
<dbReference type="GO" id="GO:0006886">
    <property type="term" value="P:intracellular protein transport"/>
    <property type="evidence" value="ECO:0007669"/>
    <property type="project" value="TreeGrafter"/>
</dbReference>
<dbReference type="InterPro" id="IPR029071">
    <property type="entry name" value="Ubiquitin-like_domsf"/>
</dbReference>
<dbReference type="CDD" id="cd01767">
    <property type="entry name" value="UBX"/>
    <property type="match status" value="1"/>
</dbReference>
<accession>A0A371CB62</accession>
<organism evidence="3 4">
    <name type="scientific">Yarrowia lipolytica</name>
    <name type="common">Candida lipolytica</name>
    <dbReference type="NCBI Taxonomy" id="4952"/>
    <lineage>
        <taxon>Eukaryota</taxon>
        <taxon>Fungi</taxon>
        <taxon>Dikarya</taxon>
        <taxon>Ascomycota</taxon>
        <taxon>Saccharomycotina</taxon>
        <taxon>Dipodascomycetes</taxon>
        <taxon>Dipodascales</taxon>
        <taxon>Dipodascales incertae sedis</taxon>
        <taxon>Yarrowia</taxon>
    </lineage>
</organism>
<evidence type="ECO:0000313" key="3">
    <source>
        <dbReference type="EMBL" id="RDW27515.1"/>
    </source>
</evidence>
<dbReference type="Gene3D" id="3.10.20.90">
    <property type="entry name" value="Phosphatidylinositol 3-kinase Catalytic Subunit, Chain A, domain 1"/>
    <property type="match status" value="2"/>
</dbReference>
<protein>
    <submittedName>
        <fullName evidence="3">GLUT4 regulating protein TUG-domain-containing protein</fullName>
    </submittedName>
</protein>
<dbReference type="Pfam" id="PF11470">
    <property type="entry name" value="TUG-UBL1"/>
    <property type="match status" value="1"/>
</dbReference>
<feature type="region of interest" description="Disordered" evidence="1">
    <location>
        <begin position="408"/>
        <end position="450"/>
    </location>
</feature>
<dbReference type="VEuPathDB" id="FungiDB:YALI1_E33829g"/>
<dbReference type="EMBL" id="KZ858961">
    <property type="protein sequence ID" value="RDW27515.1"/>
    <property type="molecule type" value="Genomic_DNA"/>
</dbReference>
<feature type="region of interest" description="Disordered" evidence="1">
    <location>
        <begin position="84"/>
        <end position="153"/>
    </location>
</feature>
<evidence type="ECO:0000259" key="2">
    <source>
        <dbReference type="PROSITE" id="PS50033"/>
    </source>
</evidence>
<evidence type="ECO:0000256" key="1">
    <source>
        <dbReference type="SAM" id="MobiDB-lite"/>
    </source>
</evidence>
<reference evidence="3 4" key="1">
    <citation type="submission" date="2018-07" db="EMBL/GenBank/DDBJ databases">
        <title>Draft Genome Assemblies for Five Robust Yarrowia lipolytica Strains Exhibiting High Lipid Production and Pentose Sugar Utilization and Sugar Alcohol Secretion from Undetoxified Lignocellulosic Biomass Hydrolysates.</title>
        <authorList>
            <consortium name="DOE Joint Genome Institute"/>
            <person name="Walker C."/>
            <person name="Ryu S."/>
            <person name="Na H."/>
            <person name="Zane M."/>
            <person name="LaButti K."/>
            <person name="Lipzen A."/>
            <person name="Haridas S."/>
            <person name="Barry K."/>
            <person name="Grigoriev I.V."/>
            <person name="Quarterman J."/>
            <person name="Slininger P."/>
            <person name="Dien B."/>
            <person name="Trinh C.T."/>
        </authorList>
    </citation>
    <scope>NUCLEOTIDE SEQUENCE [LARGE SCALE GENOMIC DNA]</scope>
    <source>
        <strain evidence="3 4">YB392</strain>
    </source>
</reference>
<evidence type="ECO:0000313" key="4">
    <source>
        <dbReference type="Proteomes" id="UP000256601"/>
    </source>
</evidence>
<dbReference type="PANTHER" id="PTHR46467:SF1">
    <property type="entry name" value="TETHER CONTAINING UBX DOMAIN FOR GLUT4"/>
    <property type="match status" value="1"/>
</dbReference>
<dbReference type="Pfam" id="PF00789">
    <property type="entry name" value="UBX"/>
    <property type="match status" value="1"/>
</dbReference>
<dbReference type="InterPro" id="IPR001012">
    <property type="entry name" value="UBX_dom"/>
</dbReference>
<name>A0A371CB62_YARLL</name>
<sequence length="450" mass="48778">MTTITWNFKSVKLPTTPMMPLTTLRDQAVTHFQLEGNFGLKKTSTLAAGRKPAATLLDLNDTVRLANFAQGQKLELVRLGAKKTASPAPVATQPATSETNKVVAPATPQNNMLSPVSVTPADATESTDSPQTSTTQPDHGFTPSTAPASTTSSTAAPKKLLVNASLSVVSLPPSFSESLHSQFPPSTTIGQMLDFFQQKSGINFQRKLDIREAEDGHKVDQESYIRQGTYNVEFMDGHEQANEGENPASKSVKVFEAGKSTVPTDDHDFEPTTAHAHAYISTIRKTGGTNKSGSTLLTEKLRDQQRQAKINQLGSVKVRLRFPDGVYVETEYSKNDTVGSMVDTVNNVLGGDQKFRLWQSYPRKELNDVSLRLMTDLGFLTNTLVTVEFPGLAKFDSKAVLKPGVVVETPKPVESDTKGDVPSSGGPSTTEAKPKRKMTGTPKWLKLGKK</sequence>
<dbReference type="Proteomes" id="UP000256601">
    <property type="component" value="Unassembled WGS sequence"/>
</dbReference>
<dbReference type="PANTHER" id="PTHR46467">
    <property type="entry name" value="TETHER CONTAINING UBX DOMAIN FOR GLUT4"/>
    <property type="match status" value="1"/>
</dbReference>
<feature type="domain" description="UBX" evidence="2">
    <location>
        <begin position="311"/>
        <end position="387"/>
    </location>
</feature>
<dbReference type="AlphaFoldDB" id="A0A371CB62"/>
<proteinExistence type="predicted"/>